<dbReference type="OrthoDB" id="10052321at2759"/>
<dbReference type="JaponicusDB" id="SJAG_02067">
    <property type="gene designation" value="bot1"/>
</dbReference>
<dbReference type="RefSeq" id="XP_002173285.1">
    <property type="nucleotide sequence ID" value="XM_002173249.1"/>
</dbReference>
<dbReference type="EMBL" id="KE651168">
    <property type="protein sequence ID" value="EEB06992.1"/>
    <property type="molecule type" value="Genomic_DNA"/>
</dbReference>
<dbReference type="InterPro" id="IPR021036">
    <property type="entry name" value="Ribosomal_mS45"/>
</dbReference>
<dbReference type="PANTHER" id="PTHR28158">
    <property type="entry name" value="37S RIBOSOMAL PROTEIN S35, MITOCHONDRIAL"/>
    <property type="match status" value="1"/>
</dbReference>
<keyword evidence="1" id="KW-0687">Ribonucleoprotein</keyword>
<evidence type="ECO:0000313" key="1">
    <source>
        <dbReference type="EMBL" id="EEB06992.1"/>
    </source>
</evidence>
<evidence type="ECO:0000313" key="3">
    <source>
        <dbReference type="Proteomes" id="UP000001744"/>
    </source>
</evidence>
<reference evidence="1 3" key="1">
    <citation type="journal article" date="2011" name="Science">
        <title>Comparative functional genomics of the fission yeasts.</title>
        <authorList>
            <person name="Rhind N."/>
            <person name="Chen Z."/>
            <person name="Yassour M."/>
            <person name="Thompson D.A."/>
            <person name="Haas B.J."/>
            <person name="Habib N."/>
            <person name="Wapinski I."/>
            <person name="Roy S."/>
            <person name="Lin M.F."/>
            <person name="Heiman D.I."/>
            <person name="Young S.K."/>
            <person name="Furuya K."/>
            <person name="Guo Y."/>
            <person name="Pidoux A."/>
            <person name="Chen H.M."/>
            <person name="Robbertse B."/>
            <person name="Goldberg J.M."/>
            <person name="Aoki K."/>
            <person name="Bayne E.H."/>
            <person name="Berlin A.M."/>
            <person name="Desjardins C.A."/>
            <person name="Dobbs E."/>
            <person name="Dukaj L."/>
            <person name="Fan L."/>
            <person name="FitzGerald M.G."/>
            <person name="French C."/>
            <person name="Gujja S."/>
            <person name="Hansen K."/>
            <person name="Keifenheim D."/>
            <person name="Levin J.Z."/>
            <person name="Mosher R.A."/>
            <person name="Mueller C.A."/>
            <person name="Pfiffner J."/>
            <person name="Priest M."/>
            <person name="Russ C."/>
            <person name="Smialowska A."/>
            <person name="Swoboda P."/>
            <person name="Sykes S.M."/>
            <person name="Vaughn M."/>
            <person name="Vengrova S."/>
            <person name="Yoder R."/>
            <person name="Zeng Q."/>
            <person name="Allshire R."/>
            <person name="Baulcombe D."/>
            <person name="Birren B.W."/>
            <person name="Brown W."/>
            <person name="Ekwall K."/>
            <person name="Kellis M."/>
            <person name="Leatherwood J."/>
            <person name="Levin H."/>
            <person name="Margalit H."/>
            <person name="Martienssen R."/>
            <person name="Nieduszynski C.A."/>
            <person name="Spatafora J.W."/>
            <person name="Friedman N."/>
            <person name="Dalgaard J.Z."/>
            <person name="Baumann P."/>
            <person name="Niki H."/>
            <person name="Regev A."/>
            <person name="Nusbaum C."/>
        </authorList>
    </citation>
    <scope>NUCLEOTIDE SEQUENCE [LARGE SCALE GENOMIC DNA]</scope>
    <source>
        <strain evidence="3">yFS275 / FY16936</strain>
    </source>
</reference>
<keyword evidence="1" id="KW-0689">Ribosomal protein</keyword>
<organism evidence="1 3">
    <name type="scientific">Schizosaccharomyces japonicus (strain yFS275 / FY16936)</name>
    <name type="common">Fission yeast</name>
    <dbReference type="NCBI Taxonomy" id="402676"/>
    <lineage>
        <taxon>Eukaryota</taxon>
        <taxon>Fungi</taxon>
        <taxon>Dikarya</taxon>
        <taxon>Ascomycota</taxon>
        <taxon>Taphrinomycotina</taxon>
        <taxon>Schizosaccharomycetes</taxon>
        <taxon>Schizosaccharomycetales</taxon>
        <taxon>Schizosaccharomycetaceae</taxon>
        <taxon>Schizosaccharomyces</taxon>
    </lineage>
</organism>
<dbReference type="eggNOG" id="ENOG502SGD4">
    <property type="taxonomic scope" value="Eukaryota"/>
</dbReference>
<name>B6JZM4_SCHJY</name>
<dbReference type="HOGENOM" id="CLU_927995_0_0_1"/>
<dbReference type="GeneID" id="7047912"/>
<accession>B6JZM4</accession>
<proteinExistence type="predicted"/>
<dbReference type="STRING" id="402676.B6JZM4"/>
<dbReference type="PANTHER" id="PTHR28158:SF1">
    <property type="entry name" value="SMALL RIBOSOMAL SUBUNIT PROTEIN MS45"/>
    <property type="match status" value="1"/>
</dbReference>
<sequence>MLSVRFQKVVKIVNRLSSTAAIQSNLPENPENEFSEESMEHSIPRISIAYNDVSPVHIPDESLSPSVRSHHLRRKMVEWLSSPEVKKAYHNKSTNIGFSRNSSAPFPLNPLFHPAKPLSHLLRQKIYEKYSKGDSLEKLAKEYKTCPQRVEAIVKLARINESWGNNGTPVLESYSRVMEKMLNACQKREEIQFNDDNDIAVKTTMVQRWKVLPENEPYTTKDAAKELGWPPLSELLASAEAAVSTKASCNDATYEPTKLVEKSPFMKSHRIYRMRDISSGDVWKRDIDGSLYVRRKKKVF</sequence>
<dbReference type="AlphaFoldDB" id="B6JZM4"/>
<gene>
    <name evidence="2" type="primary">bot1</name>
    <name evidence="1" type="ORF">SJAG_02067</name>
</gene>
<evidence type="ECO:0000313" key="2">
    <source>
        <dbReference type="JaponicusDB" id="SJAG_02067"/>
    </source>
</evidence>
<keyword evidence="3" id="KW-1185">Reference proteome</keyword>
<dbReference type="GO" id="GO:0003735">
    <property type="term" value="F:structural constituent of ribosome"/>
    <property type="evidence" value="ECO:0000318"/>
    <property type="project" value="GO_Central"/>
</dbReference>
<dbReference type="OMA" id="YKTCPQR"/>
<protein>
    <submittedName>
        <fullName evidence="1">Ribosomal protein subunit S35</fullName>
    </submittedName>
</protein>
<dbReference type="Pfam" id="PF12298">
    <property type="entry name" value="Bot1p"/>
    <property type="match status" value="1"/>
</dbReference>
<dbReference type="GO" id="GO:0032543">
    <property type="term" value="P:mitochondrial translation"/>
    <property type="evidence" value="ECO:0000318"/>
    <property type="project" value="GO_Central"/>
</dbReference>
<dbReference type="VEuPathDB" id="FungiDB:SJAG_02067"/>
<dbReference type="Proteomes" id="UP000001744">
    <property type="component" value="Unassembled WGS sequence"/>
</dbReference>
<dbReference type="GO" id="GO:0005763">
    <property type="term" value="C:mitochondrial small ribosomal subunit"/>
    <property type="evidence" value="ECO:0000318"/>
    <property type="project" value="GO_Central"/>
</dbReference>